<dbReference type="Gene3D" id="3.90.1150.10">
    <property type="entry name" value="Aspartate Aminotransferase, domain 1"/>
    <property type="match status" value="1"/>
</dbReference>
<name>A0A936YMI9_9HYPH</name>
<dbReference type="PIRSF" id="PIRSF000390">
    <property type="entry name" value="PLP_StrS"/>
    <property type="match status" value="1"/>
</dbReference>
<dbReference type="PANTHER" id="PTHR30244:SF34">
    <property type="entry name" value="DTDP-4-AMINO-4,6-DIDEOXYGALACTOSE TRANSAMINASE"/>
    <property type="match status" value="1"/>
</dbReference>
<dbReference type="Gene3D" id="3.40.640.10">
    <property type="entry name" value="Type I PLP-dependent aspartate aminotransferase-like (Major domain)"/>
    <property type="match status" value="1"/>
</dbReference>
<dbReference type="GO" id="GO:0000271">
    <property type="term" value="P:polysaccharide biosynthetic process"/>
    <property type="evidence" value="ECO:0007669"/>
    <property type="project" value="TreeGrafter"/>
</dbReference>
<gene>
    <name evidence="5" type="ORF">JJB09_14650</name>
</gene>
<dbReference type="Proteomes" id="UP000633219">
    <property type="component" value="Unassembled WGS sequence"/>
</dbReference>
<dbReference type="GO" id="GO:0008483">
    <property type="term" value="F:transaminase activity"/>
    <property type="evidence" value="ECO:0007669"/>
    <property type="project" value="UniProtKB-KW"/>
</dbReference>
<comment type="caution">
    <text evidence="5">The sequence shown here is derived from an EMBL/GenBank/DDBJ whole genome shotgun (WGS) entry which is preliminary data.</text>
</comment>
<evidence type="ECO:0000256" key="1">
    <source>
        <dbReference type="ARBA" id="ARBA00037999"/>
    </source>
</evidence>
<feature type="modified residue" description="N6-(pyridoxal phosphate)lysine" evidence="3">
    <location>
        <position position="180"/>
    </location>
</feature>
<sequence length="396" mass="43307">MARWPDYDEQQIQDVVAVLRSGEVNSWTGPHVRAFEEAYATYLGNKHAIALANGTVALDLALYALGLRQGDEVIVTPRSFVASGACVPFSGGVPVFAEVDADSQNITADTIAAKITAKTRGIIVVHLAGWPCDMPAIMALARQRGLWVIEDCAQAHGAEIDGQPVGSFGDIAAFSFCQDKIITTGGEGGLISMNDDELWSKAWSRKDHGKSYDTVFNTAHPQGFRWLHESIGTNWRMTSIQAVLGLRQLGMLDEWRQIRGRNAAILQAAAESLGALRTPKPETRFRHAYYRFYTFVRPERLKPGYDRDRIVAEINAAGVPCFSGSCSEMYLEKCFTDLGLAPAERLRVARRLGETSVALLVDPTIDEAQARRNAEVLCDVVESATLGMDATARAEA</sequence>
<organism evidence="5 6">
    <name type="scientific">Rhizobium setariae</name>
    <dbReference type="NCBI Taxonomy" id="2801340"/>
    <lineage>
        <taxon>Bacteria</taxon>
        <taxon>Pseudomonadati</taxon>
        <taxon>Pseudomonadota</taxon>
        <taxon>Alphaproteobacteria</taxon>
        <taxon>Hyphomicrobiales</taxon>
        <taxon>Rhizobiaceae</taxon>
        <taxon>Rhizobium/Agrobacterium group</taxon>
        <taxon>Rhizobium</taxon>
    </lineage>
</organism>
<dbReference type="SUPFAM" id="SSF53383">
    <property type="entry name" value="PLP-dependent transferases"/>
    <property type="match status" value="1"/>
</dbReference>
<keyword evidence="3 4" id="KW-0663">Pyridoxal phosphate</keyword>
<reference evidence="5" key="1">
    <citation type="submission" date="2021-01" db="EMBL/GenBank/DDBJ databases">
        <title>Rhizobium sp. strain KVB221 16S ribosomal RNA gene Genome sequencing and assembly.</title>
        <authorList>
            <person name="Kang M."/>
        </authorList>
    </citation>
    <scope>NUCLEOTIDE SEQUENCE</scope>
    <source>
        <strain evidence="5">KVB221</strain>
    </source>
</reference>
<accession>A0A936YMI9</accession>
<dbReference type="CDD" id="cd00616">
    <property type="entry name" value="AHBA_syn"/>
    <property type="match status" value="1"/>
</dbReference>
<evidence type="ECO:0000256" key="4">
    <source>
        <dbReference type="RuleBase" id="RU004508"/>
    </source>
</evidence>
<comment type="similarity">
    <text evidence="1 4">Belongs to the DegT/DnrJ/EryC1 family.</text>
</comment>
<dbReference type="InterPro" id="IPR015421">
    <property type="entry name" value="PyrdxlP-dep_Trfase_major"/>
</dbReference>
<dbReference type="RefSeq" id="WP_201659450.1">
    <property type="nucleotide sequence ID" value="NZ_JAEQNC010000007.1"/>
</dbReference>
<protein>
    <submittedName>
        <fullName evidence="5">DegT/DnrJ/EryC1/StrS aminotransferase family protein</fullName>
    </submittedName>
</protein>
<dbReference type="InterPro" id="IPR000653">
    <property type="entry name" value="DegT/StrS_aminotransferase"/>
</dbReference>
<evidence type="ECO:0000313" key="5">
    <source>
        <dbReference type="EMBL" id="MBL0373274.1"/>
    </source>
</evidence>
<dbReference type="Pfam" id="PF01041">
    <property type="entry name" value="DegT_DnrJ_EryC1"/>
    <property type="match status" value="1"/>
</dbReference>
<evidence type="ECO:0000256" key="3">
    <source>
        <dbReference type="PIRSR" id="PIRSR000390-2"/>
    </source>
</evidence>
<dbReference type="AlphaFoldDB" id="A0A936YMI9"/>
<evidence type="ECO:0000256" key="2">
    <source>
        <dbReference type="PIRSR" id="PIRSR000390-1"/>
    </source>
</evidence>
<dbReference type="InterPro" id="IPR015422">
    <property type="entry name" value="PyrdxlP-dep_Trfase_small"/>
</dbReference>
<dbReference type="EMBL" id="JAEQNC010000007">
    <property type="protein sequence ID" value="MBL0373274.1"/>
    <property type="molecule type" value="Genomic_DNA"/>
</dbReference>
<dbReference type="GO" id="GO:0030170">
    <property type="term" value="F:pyridoxal phosphate binding"/>
    <property type="evidence" value="ECO:0007669"/>
    <property type="project" value="TreeGrafter"/>
</dbReference>
<evidence type="ECO:0000313" key="6">
    <source>
        <dbReference type="Proteomes" id="UP000633219"/>
    </source>
</evidence>
<keyword evidence="6" id="KW-1185">Reference proteome</keyword>
<feature type="active site" description="Proton acceptor" evidence="2">
    <location>
        <position position="180"/>
    </location>
</feature>
<keyword evidence="5" id="KW-0032">Aminotransferase</keyword>
<proteinExistence type="inferred from homology"/>
<keyword evidence="5" id="KW-0808">Transferase</keyword>
<dbReference type="InterPro" id="IPR015424">
    <property type="entry name" value="PyrdxlP-dep_Trfase"/>
</dbReference>
<dbReference type="PANTHER" id="PTHR30244">
    <property type="entry name" value="TRANSAMINASE"/>
    <property type="match status" value="1"/>
</dbReference>